<dbReference type="Proteomes" id="UP000078572">
    <property type="component" value="Chromosome 1"/>
</dbReference>
<organism evidence="1 2">
    <name type="scientific">Ralstonia insidiosa</name>
    <dbReference type="NCBI Taxonomy" id="190721"/>
    <lineage>
        <taxon>Bacteria</taxon>
        <taxon>Pseudomonadati</taxon>
        <taxon>Pseudomonadota</taxon>
        <taxon>Betaproteobacteria</taxon>
        <taxon>Burkholderiales</taxon>
        <taxon>Burkholderiaceae</taxon>
        <taxon>Ralstonia</taxon>
    </lineage>
</organism>
<protein>
    <submittedName>
        <fullName evidence="1">Uncharacterized protein</fullName>
    </submittedName>
</protein>
<dbReference type="AlphaFoldDB" id="A0A191ZVQ0"/>
<dbReference type="GeneID" id="61525772"/>
<keyword evidence="2" id="KW-1185">Reference proteome</keyword>
<proteinExistence type="predicted"/>
<evidence type="ECO:0000313" key="2">
    <source>
        <dbReference type="Proteomes" id="UP000078572"/>
    </source>
</evidence>
<name>A0A191ZVQ0_9RALS</name>
<dbReference type="EMBL" id="CP016022">
    <property type="protein sequence ID" value="ANJ72230.1"/>
    <property type="molecule type" value="Genomic_DNA"/>
</dbReference>
<gene>
    <name evidence="1" type="ORF">A9Y76_07025</name>
</gene>
<evidence type="ECO:0000313" key="1">
    <source>
        <dbReference type="EMBL" id="ANJ72230.1"/>
    </source>
</evidence>
<reference evidence="2" key="1">
    <citation type="submission" date="2016-06" db="EMBL/GenBank/DDBJ databases">
        <authorList>
            <person name="Xu Y."/>
            <person name="Nagy A."/>
            <person name="Yan X."/>
            <person name="Kim S.W."/>
            <person name="Haley B."/>
            <person name="Liu N.T."/>
            <person name="Nou X."/>
        </authorList>
    </citation>
    <scope>NUCLEOTIDE SEQUENCE [LARGE SCALE GENOMIC DNA]</scope>
    <source>
        <strain evidence="2">ATCC 49129</strain>
    </source>
</reference>
<accession>A0A191ZVQ0</accession>
<sequence length="83" mass="9798">MTGLNTSLTLQDFQNFVLLAGDVGYEFEKEYIETYGEPDEDDRDLLNETVGEKLESYFENEILPDLIEREYTEEQIEEIRGFF</sequence>
<dbReference type="RefSeq" id="WP_064802997.1">
    <property type="nucleotide sequence ID" value="NZ_CP016022.1"/>
</dbReference>